<protein>
    <submittedName>
        <fullName evidence="3">Beta-lactamase family protein</fullName>
    </submittedName>
</protein>
<comment type="caution">
    <text evidence="3">The sequence shown here is derived from an EMBL/GenBank/DDBJ whole genome shotgun (WGS) entry which is preliminary data.</text>
</comment>
<keyword evidence="4" id="KW-1185">Reference proteome</keyword>
<proteinExistence type="predicted"/>
<dbReference type="PANTHER" id="PTHR43283">
    <property type="entry name" value="BETA-LACTAMASE-RELATED"/>
    <property type="match status" value="1"/>
</dbReference>
<dbReference type="EMBL" id="JAMGBC010000001">
    <property type="protein sequence ID" value="MCL6677749.1"/>
    <property type="molecule type" value="Genomic_DNA"/>
</dbReference>
<organism evidence="3 4">
    <name type="scientific">Sphingomonas anseongensis</name>
    <dbReference type="NCBI Taxonomy" id="2908207"/>
    <lineage>
        <taxon>Bacteria</taxon>
        <taxon>Pseudomonadati</taxon>
        <taxon>Pseudomonadota</taxon>
        <taxon>Alphaproteobacteria</taxon>
        <taxon>Sphingomonadales</taxon>
        <taxon>Sphingomonadaceae</taxon>
        <taxon>Sphingomonas</taxon>
    </lineage>
</organism>
<feature type="domain" description="Beta-lactamase-related" evidence="2">
    <location>
        <begin position="287"/>
        <end position="558"/>
    </location>
</feature>
<dbReference type="RefSeq" id="WP_249866741.1">
    <property type="nucleotide sequence ID" value="NZ_JAMGBC010000001.1"/>
</dbReference>
<dbReference type="InterPro" id="IPR012338">
    <property type="entry name" value="Beta-lactam/transpept-like"/>
</dbReference>
<dbReference type="PANTHER" id="PTHR43283:SF7">
    <property type="entry name" value="BETA-LACTAMASE-RELATED DOMAIN-CONTAINING PROTEIN"/>
    <property type="match status" value="1"/>
</dbReference>
<reference evidence="3" key="1">
    <citation type="submission" date="2022-05" db="EMBL/GenBank/DDBJ databases">
        <authorList>
            <person name="Jo J.-H."/>
            <person name="Im W.-T."/>
        </authorList>
    </citation>
    <scope>NUCLEOTIDE SEQUENCE</scope>
    <source>
        <strain evidence="3">RG327</strain>
    </source>
</reference>
<dbReference type="Proteomes" id="UP001165343">
    <property type="component" value="Unassembled WGS sequence"/>
</dbReference>
<evidence type="ECO:0000256" key="1">
    <source>
        <dbReference type="SAM" id="SignalP"/>
    </source>
</evidence>
<accession>A0ABT0RBX1</accession>
<keyword evidence="1" id="KW-0732">Signal</keyword>
<gene>
    <name evidence="3" type="ORF">LZ519_00220</name>
</gene>
<evidence type="ECO:0000313" key="4">
    <source>
        <dbReference type="Proteomes" id="UP001165343"/>
    </source>
</evidence>
<feature type="signal peptide" evidence="1">
    <location>
        <begin position="1"/>
        <end position="20"/>
    </location>
</feature>
<feature type="chain" id="PRO_5046900040" evidence="1">
    <location>
        <begin position="21"/>
        <end position="585"/>
    </location>
</feature>
<evidence type="ECO:0000313" key="3">
    <source>
        <dbReference type="EMBL" id="MCL6677749.1"/>
    </source>
</evidence>
<dbReference type="Pfam" id="PF00144">
    <property type="entry name" value="Beta-lactamase"/>
    <property type="match status" value="1"/>
</dbReference>
<dbReference type="InterPro" id="IPR001466">
    <property type="entry name" value="Beta-lactam-related"/>
</dbReference>
<sequence>MKFVSPLMVALLLSSGTAEAQSSTSQPTSSPDLTGLWVAEVRNGPDIRGTLILIPRGGGLTADIAGFTVAVKQQGKALSFDLPDGKGSFRGIRSGRTIDGQWIQATTMSSATRYAAPVALRLDERGNWRGQVVPDDDHMTYYLPVSRGADGRYSTYLRNPERNQGVFIGVSSAELDGDVVRLIGTRRGQKKEEVIATGRRDPETGILSIPIQGTTFDFAPDTTVSSPFYPRGKTPERYHYSPPVQLDDGWPVSTLEKEGIDRAAIERFVQKLIDMPQDGVSTSQVHSLLIARHGKLVLEEYFHGYDRDTPHDLRSASKSWTNALIGAAMQSGVPIRLDTPVYQTMLGSVPADLDPRKKSMTLEHLISMTAGFDCDDSGDRPGDEDVMQQQSEEPNWYRYALNVPMAWNSGDKIVYCSMKPNLAGGMLEKIAREPQPEMFYRLLAKPMHMSNYHLFLQPTGEAYGGGGHRFTSRDFSKLTQLYMNNGKWEGRQIVSPEWVRKSTAPLRVLSPTSGQTYGYLWNSVTYDLNGRKLFAYFPGGNGGQVAMGIPDLDLVITFTGGNYADAVLFRSQREFVPKDILPAVH</sequence>
<evidence type="ECO:0000259" key="2">
    <source>
        <dbReference type="Pfam" id="PF00144"/>
    </source>
</evidence>
<dbReference type="Gene3D" id="3.40.710.10">
    <property type="entry name" value="DD-peptidase/beta-lactamase superfamily"/>
    <property type="match status" value="1"/>
</dbReference>
<dbReference type="InterPro" id="IPR050789">
    <property type="entry name" value="Diverse_Enzym_Activities"/>
</dbReference>
<dbReference type="SUPFAM" id="SSF56601">
    <property type="entry name" value="beta-lactamase/transpeptidase-like"/>
    <property type="match status" value="1"/>
</dbReference>
<name>A0ABT0RBX1_9SPHN</name>